<dbReference type="InterPro" id="IPR020084">
    <property type="entry name" value="NUDIX_hydrolase_CS"/>
</dbReference>
<evidence type="ECO:0000313" key="5">
    <source>
        <dbReference type="EMBL" id="UOQ45159.1"/>
    </source>
</evidence>
<gene>
    <name evidence="5" type="ORF">MUN89_04175</name>
</gene>
<dbReference type="SUPFAM" id="SSF55811">
    <property type="entry name" value="Nudix"/>
    <property type="match status" value="1"/>
</dbReference>
<evidence type="ECO:0000256" key="3">
    <source>
        <dbReference type="RuleBase" id="RU003476"/>
    </source>
</evidence>
<name>A0ABY4EL11_9BACI</name>
<dbReference type="PRINTS" id="PR00502">
    <property type="entry name" value="NUDIXFAMILY"/>
</dbReference>
<comment type="similarity">
    <text evidence="3">Belongs to the Nudix hydrolase family.</text>
</comment>
<dbReference type="InterPro" id="IPR015797">
    <property type="entry name" value="NUDIX_hydrolase-like_dom_sf"/>
</dbReference>
<evidence type="ECO:0000256" key="2">
    <source>
        <dbReference type="ARBA" id="ARBA00022801"/>
    </source>
</evidence>
<keyword evidence="2 3" id="KW-0378">Hydrolase</keyword>
<keyword evidence="6" id="KW-1185">Reference proteome</keyword>
<comment type="cofactor">
    <cofactor evidence="1">
        <name>Mg(2+)</name>
        <dbReference type="ChEBI" id="CHEBI:18420"/>
    </cofactor>
</comment>
<dbReference type="Gene3D" id="3.90.79.10">
    <property type="entry name" value="Nucleoside Triphosphate Pyrophosphohydrolase"/>
    <property type="match status" value="1"/>
</dbReference>
<evidence type="ECO:0000313" key="6">
    <source>
        <dbReference type="Proteomes" id="UP000831787"/>
    </source>
</evidence>
<proteinExistence type="inferred from homology"/>
<protein>
    <submittedName>
        <fullName evidence="5">NUDIX hydrolase</fullName>
    </submittedName>
</protein>
<dbReference type="Proteomes" id="UP000831787">
    <property type="component" value="Chromosome"/>
</dbReference>
<evidence type="ECO:0000259" key="4">
    <source>
        <dbReference type="PROSITE" id="PS51462"/>
    </source>
</evidence>
<dbReference type="PANTHER" id="PTHR43046">
    <property type="entry name" value="GDP-MANNOSE MANNOSYL HYDROLASE"/>
    <property type="match status" value="1"/>
</dbReference>
<dbReference type="EMBL" id="CP095073">
    <property type="protein sequence ID" value="UOQ45159.1"/>
    <property type="molecule type" value="Genomic_DNA"/>
</dbReference>
<feature type="domain" description="Nudix hydrolase" evidence="4">
    <location>
        <begin position="16"/>
        <end position="148"/>
    </location>
</feature>
<organism evidence="5 6">
    <name type="scientific">Halobacillus salinarum</name>
    <dbReference type="NCBI Taxonomy" id="2932257"/>
    <lineage>
        <taxon>Bacteria</taxon>
        <taxon>Bacillati</taxon>
        <taxon>Bacillota</taxon>
        <taxon>Bacilli</taxon>
        <taxon>Bacillales</taxon>
        <taxon>Bacillaceae</taxon>
        <taxon>Halobacillus</taxon>
    </lineage>
</organism>
<dbReference type="PROSITE" id="PS51462">
    <property type="entry name" value="NUDIX"/>
    <property type="match status" value="1"/>
</dbReference>
<sequence>MDYITYLRSMVGKNKVLMPVCGALIFDDQKRILLQHRADTHSWGIPGGFMELDENVEETARRETYEETGIELGKLDFYGIYSGKDFHKTFPNGDQAALVQILFTCRDFKGKANSIDEETLDARFFPLDQLPAPMLEKHQRFINDYIEYPSGPVIG</sequence>
<dbReference type="InterPro" id="IPR000086">
    <property type="entry name" value="NUDIX_hydrolase_dom"/>
</dbReference>
<dbReference type="Pfam" id="PF00293">
    <property type="entry name" value="NUDIX"/>
    <property type="match status" value="1"/>
</dbReference>
<dbReference type="RefSeq" id="WP_244711667.1">
    <property type="nucleotide sequence ID" value="NZ_CP095073.1"/>
</dbReference>
<reference evidence="5 6" key="1">
    <citation type="submission" date="2022-04" db="EMBL/GenBank/DDBJ databases">
        <title>Halobacillus sp. isolated from saltern.</title>
        <authorList>
            <person name="Won M."/>
            <person name="Lee C.-M."/>
            <person name="Woen H.-Y."/>
            <person name="Kwon S.-W."/>
        </authorList>
    </citation>
    <scope>NUCLEOTIDE SEQUENCE [LARGE SCALE GENOMIC DNA]</scope>
    <source>
        <strain evidence="5 6">SSBR10-3</strain>
    </source>
</reference>
<dbReference type="InterPro" id="IPR020476">
    <property type="entry name" value="Nudix_hydrolase"/>
</dbReference>
<dbReference type="PROSITE" id="PS00893">
    <property type="entry name" value="NUDIX_BOX"/>
    <property type="match status" value="1"/>
</dbReference>
<dbReference type="CDD" id="cd04677">
    <property type="entry name" value="NUDIX_Hydrolase"/>
    <property type="match status" value="1"/>
</dbReference>
<evidence type="ECO:0000256" key="1">
    <source>
        <dbReference type="ARBA" id="ARBA00001946"/>
    </source>
</evidence>
<dbReference type="PANTHER" id="PTHR43046:SF2">
    <property type="entry name" value="8-OXO-DGTP DIPHOSPHATASE-RELATED"/>
    <property type="match status" value="1"/>
</dbReference>
<accession>A0ABY4EL11</accession>
<dbReference type="GO" id="GO:0016787">
    <property type="term" value="F:hydrolase activity"/>
    <property type="evidence" value="ECO:0007669"/>
    <property type="project" value="UniProtKB-KW"/>
</dbReference>